<sequence length="377" mass="38768">MGFGTRIAVYAAALTLTAGLAHAQVNKNGDTVAVATNGKAKIDYENAKPFKLPRSNAAPVSQAALLADGASVKFPGAPGFEKGAEGDGKETPKKLPVSKALAEEEDGVAPQEYGTNKHPYTTSLSQFYSQGYYRPAGKLFFKDGSSSFVCSASLIKRGLVVTAAHCVSSFGARRFYTGFQFVPAYNKGTAPFGVWTSVQARVMTSYFNGTDSCAVSGVVCANDVAVIVLAAQSGAYAGARAGYYGYGYNGYSYVNGQAAITQLGYPVALNGGLEQIRTDSQGSVSASNSNNTIIGSLQTGGSSGGPWLVNFGLTPTLTAPTGFGSAGRHNIVVGATSWGYTDTSASGPKEQGASPFTSANIVSLVNAACADFPAACQ</sequence>
<dbReference type="Pfam" id="PF00089">
    <property type="entry name" value="Trypsin"/>
    <property type="match status" value="1"/>
</dbReference>
<comment type="caution">
    <text evidence="4">The sequence shown here is derived from an EMBL/GenBank/DDBJ whole genome shotgun (WGS) entry which is preliminary data.</text>
</comment>
<dbReference type="EMBL" id="JADBEO010000016">
    <property type="protein sequence ID" value="MDR4306841.1"/>
    <property type="molecule type" value="Genomic_DNA"/>
</dbReference>
<dbReference type="PROSITE" id="PS00134">
    <property type="entry name" value="TRYPSIN_HIS"/>
    <property type="match status" value="1"/>
</dbReference>
<feature type="domain" description="Peptidase S1" evidence="3">
    <location>
        <begin position="107"/>
        <end position="377"/>
    </location>
</feature>
<dbReference type="PROSITE" id="PS50240">
    <property type="entry name" value="TRYPSIN_DOM"/>
    <property type="match status" value="1"/>
</dbReference>
<name>A0ABU1DFG1_9HYPH</name>
<dbReference type="Gene3D" id="2.40.10.10">
    <property type="entry name" value="Trypsin-like serine proteases"/>
    <property type="match status" value="2"/>
</dbReference>
<dbReference type="InterPro" id="IPR043504">
    <property type="entry name" value="Peptidase_S1_PA_chymotrypsin"/>
</dbReference>
<dbReference type="RefSeq" id="WP_309391080.1">
    <property type="nucleotide sequence ID" value="NZ_JADBEO010000016.1"/>
</dbReference>
<reference evidence="4" key="1">
    <citation type="submission" date="2020-10" db="EMBL/GenBank/DDBJ databases">
        <authorList>
            <person name="Abbas A."/>
            <person name="Razzaq R."/>
            <person name="Waqas M."/>
            <person name="Abbas N."/>
            <person name="Nielsen T.K."/>
            <person name="Hansen L.H."/>
            <person name="Hussain S."/>
            <person name="Shahid M."/>
        </authorList>
    </citation>
    <scope>NUCLEOTIDE SEQUENCE</scope>
    <source>
        <strain evidence="4">S14</strain>
    </source>
</reference>
<dbReference type="SUPFAM" id="SSF50494">
    <property type="entry name" value="Trypsin-like serine proteases"/>
    <property type="match status" value="1"/>
</dbReference>
<keyword evidence="5" id="KW-1185">Reference proteome</keyword>
<dbReference type="PANTHER" id="PTHR15462">
    <property type="entry name" value="SERINE PROTEASE"/>
    <property type="match status" value="1"/>
</dbReference>
<feature type="chain" id="PRO_5045645812" evidence="2">
    <location>
        <begin position="24"/>
        <end position="377"/>
    </location>
</feature>
<proteinExistence type="predicted"/>
<evidence type="ECO:0000313" key="5">
    <source>
        <dbReference type="Proteomes" id="UP001181622"/>
    </source>
</evidence>
<evidence type="ECO:0000256" key="1">
    <source>
        <dbReference type="ARBA" id="ARBA00022729"/>
    </source>
</evidence>
<dbReference type="InterPro" id="IPR009003">
    <property type="entry name" value="Peptidase_S1_PA"/>
</dbReference>
<dbReference type="PANTHER" id="PTHR15462:SF19">
    <property type="entry name" value="PEPTIDASE S1 DOMAIN-CONTAINING PROTEIN"/>
    <property type="match status" value="1"/>
</dbReference>
<gene>
    <name evidence="4" type="ORF">IHQ68_09445</name>
</gene>
<dbReference type="Proteomes" id="UP001181622">
    <property type="component" value="Unassembled WGS sequence"/>
</dbReference>
<dbReference type="InterPro" id="IPR001254">
    <property type="entry name" value="Trypsin_dom"/>
</dbReference>
<keyword evidence="1 2" id="KW-0732">Signal</keyword>
<accession>A0ABU1DFG1</accession>
<dbReference type="InterPro" id="IPR018114">
    <property type="entry name" value="TRYPSIN_HIS"/>
</dbReference>
<evidence type="ECO:0000259" key="3">
    <source>
        <dbReference type="PROSITE" id="PS50240"/>
    </source>
</evidence>
<organism evidence="4 5">
    <name type="scientific">Chelatococcus sambhunathii</name>
    <dbReference type="NCBI Taxonomy" id="363953"/>
    <lineage>
        <taxon>Bacteria</taxon>
        <taxon>Pseudomonadati</taxon>
        <taxon>Pseudomonadota</taxon>
        <taxon>Alphaproteobacteria</taxon>
        <taxon>Hyphomicrobiales</taxon>
        <taxon>Chelatococcaceae</taxon>
        <taxon>Chelatococcus</taxon>
    </lineage>
</organism>
<evidence type="ECO:0000256" key="2">
    <source>
        <dbReference type="SAM" id="SignalP"/>
    </source>
</evidence>
<evidence type="ECO:0000313" key="4">
    <source>
        <dbReference type="EMBL" id="MDR4306841.1"/>
    </source>
</evidence>
<feature type="signal peptide" evidence="2">
    <location>
        <begin position="1"/>
        <end position="23"/>
    </location>
</feature>
<dbReference type="InterPro" id="IPR050966">
    <property type="entry name" value="Glutamyl_endopeptidase"/>
</dbReference>
<protein>
    <submittedName>
        <fullName evidence="4">Trypsin-like serine protease</fullName>
    </submittedName>
</protein>